<dbReference type="AlphaFoldDB" id="A0A495DLQ1"/>
<proteinExistence type="predicted"/>
<name>A0A495DLQ1_9PROT</name>
<organism evidence="1 2">
    <name type="scientific">Maricaulis maris</name>
    <dbReference type="NCBI Taxonomy" id="74318"/>
    <lineage>
        <taxon>Bacteria</taxon>
        <taxon>Pseudomonadati</taxon>
        <taxon>Pseudomonadota</taxon>
        <taxon>Alphaproteobacteria</taxon>
        <taxon>Maricaulales</taxon>
        <taxon>Maricaulaceae</taxon>
        <taxon>Maricaulis</taxon>
    </lineage>
</organism>
<sequence length="77" mass="8077">MLTRLQAEETLRSVQAQALGSGLLEKGDFHRSIARLERAAYGRPVRAAQASPAALQAMGIGVTVVPPVQGAKEAHDG</sequence>
<dbReference type="Proteomes" id="UP000273675">
    <property type="component" value="Unassembled WGS sequence"/>
</dbReference>
<gene>
    <name evidence="1" type="ORF">C7435_0006</name>
</gene>
<dbReference type="RefSeq" id="WP_075188592.1">
    <property type="nucleotide sequence ID" value="NZ_RBIM01000001.1"/>
</dbReference>
<protein>
    <submittedName>
        <fullName evidence="1">Uncharacterized protein</fullName>
    </submittedName>
</protein>
<evidence type="ECO:0000313" key="1">
    <source>
        <dbReference type="EMBL" id="RKR03570.1"/>
    </source>
</evidence>
<comment type="caution">
    <text evidence="1">The sequence shown here is derived from an EMBL/GenBank/DDBJ whole genome shotgun (WGS) entry which is preliminary data.</text>
</comment>
<evidence type="ECO:0000313" key="2">
    <source>
        <dbReference type="Proteomes" id="UP000273675"/>
    </source>
</evidence>
<reference evidence="1 2" key="1">
    <citation type="submission" date="2018-10" db="EMBL/GenBank/DDBJ databases">
        <title>Genomic Encyclopedia of Type Strains, Phase IV (KMG-IV): sequencing the most valuable type-strain genomes for metagenomic binning, comparative biology and taxonomic classification.</title>
        <authorList>
            <person name="Goeker M."/>
        </authorList>
    </citation>
    <scope>NUCLEOTIDE SEQUENCE [LARGE SCALE GENOMIC DNA]</scope>
    <source>
        <strain evidence="1 2">DSM 4734</strain>
    </source>
</reference>
<dbReference type="EMBL" id="RBIM01000001">
    <property type="protein sequence ID" value="RKR03570.1"/>
    <property type="molecule type" value="Genomic_DNA"/>
</dbReference>
<accession>A0A495DLQ1</accession>